<keyword evidence="1" id="KW-0175">Coiled coil</keyword>
<gene>
    <name evidence="3" type="ORF">SAMN04487911_10892</name>
</gene>
<proteinExistence type="predicted"/>
<feature type="domain" description="MobA/VirD2-like nuclease" evidence="2">
    <location>
        <begin position="51"/>
        <end position="145"/>
    </location>
</feature>
<feature type="coiled-coil region" evidence="1">
    <location>
        <begin position="431"/>
        <end position="458"/>
    </location>
</feature>
<protein>
    <submittedName>
        <fullName evidence="3">Relaxase/Mobilisation nuclease domain-containing protein</fullName>
    </submittedName>
</protein>
<dbReference type="EMBL" id="FQYX01000008">
    <property type="protein sequence ID" value="SHI95772.1"/>
    <property type="molecule type" value="Genomic_DNA"/>
</dbReference>
<evidence type="ECO:0000259" key="2">
    <source>
        <dbReference type="Pfam" id="PF03432"/>
    </source>
</evidence>
<dbReference type="Pfam" id="PF03432">
    <property type="entry name" value="Relaxase"/>
    <property type="match status" value="1"/>
</dbReference>
<name>A0A1M6FDN7_9FLAO</name>
<evidence type="ECO:0000313" key="4">
    <source>
        <dbReference type="Proteomes" id="UP000184231"/>
    </source>
</evidence>
<dbReference type="STRING" id="558155.SAMN04487911_10892"/>
<evidence type="ECO:0000256" key="1">
    <source>
        <dbReference type="SAM" id="Coils"/>
    </source>
</evidence>
<sequence>MIARLLYRYKVQGVLKYVLGKPESTILGFHNTYSDTDTNLKVFEQVLVFLGFRHASEKRYVHATLNLPRGEHLDDTTFLALSKAYMEYMGYGEQPFIVVRHHDTEHEHVHIVSSTIREDCSQINLSFDYRRSMAAQKYLEKEFGLSPSPNKRTVRELPKLETPQFNPQESNGVRYYMQDILNNTLQKHKVRSFEQLAKLLEKYHIQLKVVERSNRVGVAYGIATKEGYRSRFIGGYTVHPQFSGPKLQQVFERNKQSALLPMVKKRLEKQIKTTYKLFKTLRPNHLPEILGSHQKLDCRLNYNDQGEVVDFTIHDKTGYVLRSDEIGSDLGIHANPDLFQTEHTQMYMNSRQLELEFQRCIREVYQKTYRELRYKPLFSEHILKTPLDVLVREMMKSERFLFLKKYLHTDDQTLWKVIASHFYPFGEKLYISAINKEKQELQKKADLIQRARDQLFQRALDQREVLGALVQSLGVRYNEGILTYANSKFHQEPLDLGSTLLQTSVNSYTPPSFARENEKLLEGLLHDKSAKEIRPSPTALFLPMVFPKLYHAMAPTFRERFDTMALQAYHRYAVRMQAPFVKSPRDYIAFFNARGFYFEEQSGQLWIGSMYSKHSVTIALSTKMQDYLQSSPELPSAMAAQPIILNNMIAKGQDNLKNLWMGHLMERGLYKQVAYSYLLEDVLPNLPPELVEHHLANGFKEALVAVATERDRRAQTNTLQAGYNALDTLMGPITSQEEEAYNGFKDEFTDYSKYSDWGISL</sequence>
<dbReference type="Proteomes" id="UP000184231">
    <property type="component" value="Unassembled WGS sequence"/>
</dbReference>
<evidence type="ECO:0000313" key="3">
    <source>
        <dbReference type="EMBL" id="SHI95772.1"/>
    </source>
</evidence>
<accession>A0A1M6FDN7</accession>
<dbReference type="AlphaFoldDB" id="A0A1M6FDN7"/>
<dbReference type="OrthoDB" id="915634at2"/>
<organism evidence="3 4">
    <name type="scientific">Arenibacter nanhaiticus</name>
    <dbReference type="NCBI Taxonomy" id="558155"/>
    <lineage>
        <taxon>Bacteria</taxon>
        <taxon>Pseudomonadati</taxon>
        <taxon>Bacteroidota</taxon>
        <taxon>Flavobacteriia</taxon>
        <taxon>Flavobacteriales</taxon>
        <taxon>Flavobacteriaceae</taxon>
        <taxon>Arenibacter</taxon>
    </lineage>
</organism>
<dbReference type="RefSeq" id="WP_072764061.1">
    <property type="nucleotide sequence ID" value="NZ_FQYX01000008.1"/>
</dbReference>
<reference evidence="3 4" key="1">
    <citation type="submission" date="2016-11" db="EMBL/GenBank/DDBJ databases">
        <authorList>
            <person name="Jaros S."/>
            <person name="Januszkiewicz K."/>
            <person name="Wedrychowicz H."/>
        </authorList>
    </citation>
    <scope>NUCLEOTIDE SEQUENCE [LARGE SCALE GENOMIC DNA]</scope>
    <source>
        <strain evidence="3 4">CGMCC 1.8863</strain>
    </source>
</reference>
<keyword evidence="4" id="KW-1185">Reference proteome</keyword>
<dbReference type="InterPro" id="IPR005094">
    <property type="entry name" value="Endonuclease_MobA/VirD2"/>
</dbReference>